<accession>A0AAD9D0V8</accession>
<evidence type="ECO:0000256" key="4">
    <source>
        <dbReference type="ARBA" id="ARBA00023136"/>
    </source>
</evidence>
<feature type="region of interest" description="Disordered" evidence="5">
    <location>
        <begin position="1"/>
        <end position="59"/>
    </location>
</feature>
<evidence type="ECO:0000313" key="8">
    <source>
        <dbReference type="Proteomes" id="UP001182556"/>
    </source>
</evidence>
<evidence type="ECO:0000256" key="1">
    <source>
        <dbReference type="ARBA" id="ARBA00004141"/>
    </source>
</evidence>
<dbReference type="GO" id="GO:0016020">
    <property type="term" value="C:membrane"/>
    <property type="evidence" value="ECO:0007669"/>
    <property type="project" value="UniProtKB-SubCell"/>
</dbReference>
<feature type="transmembrane region" description="Helical" evidence="6">
    <location>
        <begin position="338"/>
        <end position="355"/>
    </location>
</feature>
<feature type="compositionally biased region" description="Polar residues" evidence="5">
    <location>
        <begin position="38"/>
        <end position="48"/>
    </location>
</feature>
<name>A0AAD9D0V8_PAPLA</name>
<feature type="compositionally biased region" description="Low complexity" evidence="5">
    <location>
        <begin position="7"/>
        <end position="31"/>
    </location>
</feature>
<dbReference type="GO" id="GO:0016236">
    <property type="term" value="P:macroautophagy"/>
    <property type="evidence" value="ECO:0007669"/>
    <property type="project" value="TreeGrafter"/>
</dbReference>
<comment type="caution">
    <text evidence="7">The sequence shown here is derived from an EMBL/GenBank/DDBJ whole genome shotgun (WGS) entry which is preliminary data.</text>
</comment>
<dbReference type="Proteomes" id="UP001182556">
    <property type="component" value="Unassembled WGS sequence"/>
</dbReference>
<evidence type="ECO:0000256" key="3">
    <source>
        <dbReference type="ARBA" id="ARBA00022989"/>
    </source>
</evidence>
<dbReference type="PANTHER" id="PTHR21389:SF0">
    <property type="entry name" value="ETOPOSIDE-INDUCED PROTEIN 2.4 HOMOLOG"/>
    <property type="match status" value="1"/>
</dbReference>
<feature type="transmembrane region" description="Helical" evidence="6">
    <location>
        <begin position="144"/>
        <end position="165"/>
    </location>
</feature>
<feature type="transmembrane region" description="Helical" evidence="6">
    <location>
        <begin position="275"/>
        <end position="293"/>
    </location>
</feature>
<comment type="subcellular location">
    <subcellularLocation>
        <location evidence="1">Membrane</location>
        <topology evidence="1">Multi-pass membrane protein</topology>
    </subcellularLocation>
</comment>
<evidence type="ECO:0000256" key="6">
    <source>
        <dbReference type="SAM" id="Phobius"/>
    </source>
</evidence>
<dbReference type="AlphaFoldDB" id="A0AAD9D0V8"/>
<evidence type="ECO:0000256" key="5">
    <source>
        <dbReference type="SAM" id="MobiDB-lite"/>
    </source>
</evidence>
<dbReference type="InterPro" id="IPR059112">
    <property type="entry name" value="CysZ/EI24"/>
</dbReference>
<feature type="transmembrane region" description="Helical" evidence="6">
    <location>
        <begin position="185"/>
        <end position="203"/>
    </location>
</feature>
<keyword evidence="8" id="KW-1185">Reference proteome</keyword>
<evidence type="ECO:0000256" key="2">
    <source>
        <dbReference type="ARBA" id="ARBA00022692"/>
    </source>
</evidence>
<organism evidence="7 8">
    <name type="scientific">Papiliotrema laurentii</name>
    <name type="common">Cryptococcus laurentii</name>
    <dbReference type="NCBI Taxonomy" id="5418"/>
    <lineage>
        <taxon>Eukaryota</taxon>
        <taxon>Fungi</taxon>
        <taxon>Dikarya</taxon>
        <taxon>Basidiomycota</taxon>
        <taxon>Agaricomycotina</taxon>
        <taxon>Tremellomycetes</taxon>
        <taxon>Tremellales</taxon>
        <taxon>Rhynchogastremaceae</taxon>
        <taxon>Papiliotrema</taxon>
    </lineage>
</organism>
<dbReference type="Pfam" id="PF07264">
    <property type="entry name" value="EI24"/>
    <property type="match status" value="1"/>
</dbReference>
<keyword evidence="4 6" id="KW-0472">Membrane</keyword>
<sequence>MLHRRNNSSAAGSSSAPPTASTSTPPRTNTAYQPLRRGSSNLYSTPQSGAKARYNVPSPSPGLGVNTGYLSPNSYGASSSGFGSAGAYDLTGDPLADGLARGDGSDWLGVVRTGVERFKKGLSDAGRVDRSVSLVWGDRELRTLVIKSTLINLVSLLLLSVSPLAFSSRSSLSPNAQHATQSVGLWYNVLLSWPVFVVCFWVNSSWAPVISRRALTVLHPAYRHQPSSPGPGASASPSSASKPDLISQIFIAVQRILLISDFTLVSLVLARIPVIGHFVSMAYMCVIDAYYAFDPTFASKGYGLDRKVEYMQERIAYMVGFGLPATLITSLGPQLVNMAVFALIYPFFVIQALLARPPSPRNTLLPSTPSPRASPSSPLDGGGSLSIPSPFFGSSSSITEIFAKPNEWRVDGRIVPIFVFARYALSGVSWFHQALLRDRGEHRRSVITGKERPGKRLA</sequence>
<reference evidence="7" key="1">
    <citation type="submission" date="2023-02" db="EMBL/GenBank/DDBJ databases">
        <title>Identification and recombinant expression of a fungal hydrolase from Papiliotrema laurentii that hydrolyzes apple cutin and clears colloidal polyester polyurethane.</title>
        <authorList>
            <consortium name="DOE Joint Genome Institute"/>
            <person name="Roman V.A."/>
            <person name="Bojanowski C."/>
            <person name="Crable B.R."/>
            <person name="Wagner D.N."/>
            <person name="Hung C.S."/>
            <person name="Nadeau L.J."/>
            <person name="Schratz L."/>
            <person name="Haridas S."/>
            <person name="Pangilinan J."/>
            <person name="Lipzen A."/>
            <person name="Na H."/>
            <person name="Yan M."/>
            <person name="Ng V."/>
            <person name="Grigoriev I.V."/>
            <person name="Spatafora J.W."/>
            <person name="Barlow D."/>
            <person name="Biffinger J."/>
            <person name="Kelley-Loughnane N."/>
            <person name="Varaljay V.A."/>
            <person name="Crookes-Goodson W.J."/>
        </authorList>
    </citation>
    <scope>NUCLEOTIDE SEQUENCE</scope>
    <source>
        <strain evidence="7">5307AH</strain>
    </source>
</reference>
<evidence type="ECO:0000313" key="7">
    <source>
        <dbReference type="EMBL" id="KAK1924113.1"/>
    </source>
</evidence>
<dbReference type="PANTHER" id="PTHR21389">
    <property type="entry name" value="P53 INDUCED PROTEIN"/>
    <property type="match status" value="1"/>
</dbReference>
<dbReference type="GO" id="GO:0005783">
    <property type="term" value="C:endoplasmic reticulum"/>
    <property type="evidence" value="ECO:0007669"/>
    <property type="project" value="TreeGrafter"/>
</dbReference>
<gene>
    <name evidence="7" type="ORF">DB88DRAFT_266513</name>
</gene>
<proteinExistence type="predicted"/>
<keyword evidence="3 6" id="KW-1133">Transmembrane helix</keyword>
<dbReference type="EMBL" id="JAODAN010000005">
    <property type="protein sequence ID" value="KAK1924113.1"/>
    <property type="molecule type" value="Genomic_DNA"/>
</dbReference>
<protein>
    <submittedName>
        <fullName evidence="7">Etoposide-induced protein 2.4-domain-containing protein</fullName>
    </submittedName>
</protein>
<keyword evidence="2 6" id="KW-0812">Transmembrane</keyword>